<dbReference type="InterPro" id="IPR041078">
    <property type="entry name" value="Plavaka"/>
</dbReference>
<evidence type="ECO:0000313" key="4">
    <source>
        <dbReference type="Proteomes" id="UP000759537"/>
    </source>
</evidence>
<organism evidence="3 4">
    <name type="scientific">Russula ochroleuca</name>
    <dbReference type="NCBI Taxonomy" id="152965"/>
    <lineage>
        <taxon>Eukaryota</taxon>
        <taxon>Fungi</taxon>
        <taxon>Dikarya</taxon>
        <taxon>Basidiomycota</taxon>
        <taxon>Agaricomycotina</taxon>
        <taxon>Agaricomycetes</taxon>
        <taxon>Russulales</taxon>
        <taxon>Russulaceae</taxon>
        <taxon>Russula</taxon>
    </lineage>
</organism>
<protein>
    <recommendedName>
        <fullName evidence="2">C2H2-type domain-containing protein</fullName>
    </recommendedName>
</protein>
<name>A0A9P5MP10_9AGAM</name>
<accession>A0A9P5MP10</accession>
<evidence type="ECO:0000313" key="3">
    <source>
        <dbReference type="EMBL" id="KAF8469361.1"/>
    </source>
</evidence>
<dbReference type="AlphaFoldDB" id="A0A9P5MP10"/>
<keyword evidence="1" id="KW-0862">Zinc</keyword>
<dbReference type="GO" id="GO:0008270">
    <property type="term" value="F:zinc ion binding"/>
    <property type="evidence" value="ECO:0007669"/>
    <property type="project" value="UniProtKB-KW"/>
</dbReference>
<dbReference type="InterPro" id="IPR013087">
    <property type="entry name" value="Znf_C2H2_type"/>
</dbReference>
<evidence type="ECO:0000256" key="1">
    <source>
        <dbReference type="PROSITE-ProRule" id="PRU00042"/>
    </source>
</evidence>
<dbReference type="Proteomes" id="UP000759537">
    <property type="component" value="Unassembled WGS sequence"/>
</dbReference>
<sequence length="754" mass="85738">MVKSYRCKYCGHTFPSMQGQRSHLAQAKKCHEGWQADLDTLCIPSSSNLEFHNKSSSNNNDQTAGEGLGEQPATDISVLDIDWNADAPHFAEPPAPDETPVLEEHGPEWSCELFEVNGDIVNESSTPWTETVELWCRNPVECIRDLIGNPEFKQYMKYAPYRLYMNEDGTKYWWWDVQPVYLTVGNIDKKICQCPSARATVLVGYLPVTKLECFMKKQRSNIGYQLFYQCMESLLELLKSAGSVGVEMTCADGWVHRVYPILTAYVADFSEQCLVACCLESQCPQCYEHTTSARIVEILRQQAEGLKPKAFVSQGLRPVNPFWAHLPHTNIFQCFTLDIHCQLHKGIFKDHFISWSTEAVDSGSDEVDRRFKSMTKHPTLRHFNKGISLVSQWMGNEYKNMEKVFLGVIAGAVDKCVHTKKAWSAIHENKKIFIELHICEAFNIPKFHSLIHYISTICTHGTLDSYNTKSPEHLHIDFAKSGNKRDYTAQMATWMACHDVVQHYDIFLRWAKGEGILDVQDEDASEAQVRGTGRGYSVAKTPGYGYVPIDTLVNKFGAADFLWYLEEFLLAHSLPIPPHNVPFGVFKHLSVTLPQIPQVSDLVNLRDVIRTTLAEPAQDRKKAVPAQFDTVLAFEKAGLSAFSDPSNPLKVAQVCVIFQLPPEYGHFDTPLAYVEWYTPLKTYIPSLGMYQIGRSFQNRYRQISIISINQIARSCHLIPKFECSLLESADTYYLNPDLCLHDFVLLRYMDPNSI</sequence>
<gene>
    <name evidence="3" type="ORF">DFH94DRAFT_795796</name>
</gene>
<keyword evidence="1" id="KW-0863">Zinc-finger</keyword>
<keyword evidence="4" id="KW-1185">Reference proteome</keyword>
<reference evidence="3" key="2">
    <citation type="journal article" date="2020" name="Nat. Commun.">
        <title>Large-scale genome sequencing of mycorrhizal fungi provides insights into the early evolution of symbiotic traits.</title>
        <authorList>
            <person name="Miyauchi S."/>
            <person name="Kiss E."/>
            <person name="Kuo A."/>
            <person name="Drula E."/>
            <person name="Kohler A."/>
            <person name="Sanchez-Garcia M."/>
            <person name="Morin E."/>
            <person name="Andreopoulos B."/>
            <person name="Barry K.W."/>
            <person name="Bonito G."/>
            <person name="Buee M."/>
            <person name="Carver A."/>
            <person name="Chen C."/>
            <person name="Cichocki N."/>
            <person name="Clum A."/>
            <person name="Culley D."/>
            <person name="Crous P.W."/>
            <person name="Fauchery L."/>
            <person name="Girlanda M."/>
            <person name="Hayes R.D."/>
            <person name="Keri Z."/>
            <person name="LaButti K."/>
            <person name="Lipzen A."/>
            <person name="Lombard V."/>
            <person name="Magnuson J."/>
            <person name="Maillard F."/>
            <person name="Murat C."/>
            <person name="Nolan M."/>
            <person name="Ohm R.A."/>
            <person name="Pangilinan J."/>
            <person name="Pereira M.F."/>
            <person name="Perotto S."/>
            <person name="Peter M."/>
            <person name="Pfister S."/>
            <person name="Riley R."/>
            <person name="Sitrit Y."/>
            <person name="Stielow J.B."/>
            <person name="Szollosi G."/>
            <person name="Zifcakova L."/>
            <person name="Stursova M."/>
            <person name="Spatafora J.W."/>
            <person name="Tedersoo L."/>
            <person name="Vaario L.M."/>
            <person name="Yamada A."/>
            <person name="Yan M."/>
            <person name="Wang P."/>
            <person name="Xu J."/>
            <person name="Bruns T."/>
            <person name="Baldrian P."/>
            <person name="Vilgalys R."/>
            <person name="Dunand C."/>
            <person name="Henrissat B."/>
            <person name="Grigoriev I.V."/>
            <person name="Hibbett D."/>
            <person name="Nagy L.G."/>
            <person name="Martin F.M."/>
        </authorList>
    </citation>
    <scope>NUCLEOTIDE SEQUENCE</scope>
    <source>
        <strain evidence="3">Prilba</strain>
    </source>
</reference>
<feature type="domain" description="C2H2-type" evidence="2">
    <location>
        <begin position="5"/>
        <end position="36"/>
    </location>
</feature>
<keyword evidence="1" id="KW-0479">Metal-binding</keyword>
<dbReference type="PROSITE" id="PS50157">
    <property type="entry name" value="ZINC_FINGER_C2H2_2"/>
    <property type="match status" value="1"/>
</dbReference>
<comment type="caution">
    <text evidence="3">The sequence shown here is derived from an EMBL/GenBank/DDBJ whole genome shotgun (WGS) entry which is preliminary data.</text>
</comment>
<dbReference type="Pfam" id="PF18759">
    <property type="entry name" value="Plavaka"/>
    <property type="match status" value="2"/>
</dbReference>
<proteinExistence type="predicted"/>
<dbReference type="OrthoDB" id="2418900at2759"/>
<reference evidence="3" key="1">
    <citation type="submission" date="2019-10" db="EMBL/GenBank/DDBJ databases">
        <authorList>
            <consortium name="DOE Joint Genome Institute"/>
            <person name="Kuo A."/>
            <person name="Miyauchi S."/>
            <person name="Kiss E."/>
            <person name="Drula E."/>
            <person name="Kohler A."/>
            <person name="Sanchez-Garcia M."/>
            <person name="Andreopoulos B."/>
            <person name="Barry K.W."/>
            <person name="Bonito G."/>
            <person name="Buee M."/>
            <person name="Carver A."/>
            <person name="Chen C."/>
            <person name="Cichocki N."/>
            <person name="Clum A."/>
            <person name="Culley D."/>
            <person name="Crous P.W."/>
            <person name="Fauchery L."/>
            <person name="Girlanda M."/>
            <person name="Hayes R."/>
            <person name="Keri Z."/>
            <person name="LaButti K."/>
            <person name="Lipzen A."/>
            <person name="Lombard V."/>
            <person name="Magnuson J."/>
            <person name="Maillard F."/>
            <person name="Morin E."/>
            <person name="Murat C."/>
            <person name="Nolan M."/>
            <person name="Ohm R."/>
            <person name="Pangilinan J."/>
            <person name="Pereira M."/>
            <person name="Perotto S."/>
            <person name="Peter M."/>
            <person name="Riley R."/>
            <person name="Sitrit Y."/>
            <person name="Stielow B."/>
            <person name="Szollosi G."/>
            <person name="Zifcakova L."/>
            <person name="Stursova M."/>
            <person name="Spatafora J.W."/>
            <person name="Tedersoo L."/>
            <person name="Vaario L.-M."/>
            <person name="Yamada A."/>
            <person name="Yan M."/>
            <person name="Wang P."/>
            <person name="Xu J."/>
            <person name="Bruns T."/>
            <person name="Baldrian P."/>
            <person name="Vilgalys R."/>
            <person name="Henrissat B."/>
            <person name="Grigoriev I.V."/>
            <person name="Hibbett D."/>
            <person name="Nagy L.G."/>
            <person name="Martin F.M."/>
        </authorList>
    </citation>
    <scope>NUCLEOTIDE SEQUENCE</scope>
    <source>
        <strain evidence="3">Prilba</strain>
    </source>
</reference>
<dbReference type="EMBL" id="WHVB01000028">
    <property type="protein sequence ID" value="KAF8469361.1"/>
    <property type="molecule type" value="Genomic_DNA"/>
</dbReference>
<evidence type="ECO:0000259" key="2">
    <source>
        <dbReference type="PROSITE" id="PS50157"/>
    </source>
</evidence>